<gene>
    <name evidence="1" type="ORF">cyc_09310</name>
</gene>
<dbReference type="VEuPathDB" id="ToxoDB:cyc_09310"/>
<reference evidence="1 2" key="1">
    <citation type="journal article" date="2016" name="BMC Genomics">
        <title>Comparative genomics reveals Cyclospora cayetanensis possesses coccidia-like metabolism and invasion components but unique surface antigens.</title>
        <authorList>
            <person name="Liu S."/>
            <person name="Wang L."/>
            <person name="Zheng H."/>
            <person name="Xu Z."/>
            <person name="Roellig D.M."/>
            <person name="Li N."/>
            <person name="Frace M.A."/>
            <person name="Tang K."/>
            <person name="Arrowood M.J."/>
            <person name="Moss D.M."/>
            <person name="Zhang L."/>
            <person name="Feng Y."/>
            <person name="Xiao L."/>
        </authorList>
    </citation>
    <scope>NUCLEOTIDE SEQUENCE [LARGE SCALE GENOMIC DNA]</scope>
    <source>
        <strain evidence="1 2">CHN_HEN01</strain>
    </source>
</reference>
<dbReference type="InParanoid" id="A0A1D3CRQ0"/>
<dbReference type="AlphaFoldDB" id="A0A1D3CRQ0"/>
<evidence type="ECO:0000313" key="2">
    <source>
        <dbReference type="Proteomes" id="UP000095192"/>
    </source>
</evidence>
<dbReference type="EMBL" id="JROU02002218">
    <property type="protein sequence ID" value="OEH73868.1"/>
    <property type="molecule type" value="Genomic_DNA"/>
</dbReference>
<comment type="caution">
    <text evidence="1">The sequence shown here is derived from an EMBL/GenBank/DDBJ whole genome shotgun (WGS) entry which is preliminary data.</text>
</comment>
<accession>A0A1D3CRQ0</accession>
<sequence>MERAGIRHCPPSIMRLPAALLSPHPWDATAAAAEVWGGCSIAALLEQHGLAAAAAAVPPPPPLPMEDQQDLLLLQQPPGRADNNRSSVPEAAVVAAVNWLPQQLAADWPLLPHATRERLLLEELLSLLLGVDGVLLRVVQQPADEAQHQSVALQQQQDALLLLRSFDSSRCCLPALPRFSVWLHPLLQQEAGGSSGGLQCLLRQLAAAAADIRLLLHAQQVAGCRTEEIGAVGSAFFSGIGDVLSELGFRVCADWTEQTRDPLSEDGAGNSGALSGVFWLLLLPLALLLCLKSFQSPTGVCGLYCRTSAAVSFALSSVPAAGGLACWPWEWQERFTVEWSAVPAVLRAFAPQILQVGRSLRLLRDYLSRFFAAAGGESSSSALLQPEALSAALPAAAGEASAAVYALLRSPFVLGDPDAAAAEMPAGAQGFVGVLKGLRALCLGGRGDVFAAFLGSLCDDLSLSLHPIASLSEATQLLHRAATKPQLYAQLLAAPRGSQQQLLQHPLDFGPTAAAAAFGKPSAGPRLARPPQDKGSLVLPAIAEIALMC</sequence>
<name>A0A1D3CRQ0_9EIME</name>
<dbReference type="VEuPathDB" id="ToxoDB:LOC34624668"/>
<dbReference type="Proteomes" id="UP000095192">
    <property type="component" value="Unassembled WGS sequence"/>
</dbReference>
<organism evidence="1 2">
    <name type="scientific">Cyclospora cayetanensis</name>
    <dbReference type="NCBI Taxonomy" id="88456"/>
    <lineage>
        <taxon>Eukaryota</taxon>
        <taxon>Sar</taxon>
        <taxon>Alveolata</taxon>
        <taxon>Apicomplexa</taxon>
        <taxon>Conoidasida</taxon>
        <taxon>Coccidia</taxon>
        <taxon>Eucoccidiorida</taxon>
        <taxon>Eimeriorina</taxon>
        <taxon>Eimeriidae</taxon>
        <taxon>Cyclospora</taxon>
    </lineage>
</organism>
<proteinExistence type="predicted"/>
<evidence type="ECO:0000313" key="1">
    <source>
        <dbReference type="EMBL" id="OEH73868.1"/>
    </source>
</evidence>
<protein>
    <submittedName>
        <fullName evidence="1">Gamma-tubulin complex component</fullName>
    </submittedName>
</protein>
<keyword evidence="2" id="KW-1185">Reference proteome</keyword>